<gene>
    <name evidence="1" type="ORF">SEV965_LOCUS32485</name>
</gene>
<name>A0A815N0F7_9BILA</name>
<dbReference type="AlphaFoldDB" id="A0A815N0F7"/>
<dbReference type="Proteomes" id="UP000663889">
    <property type="component" value="Unassembled WGS sequence"/>
</dbReference>
<accession>A0A815N0F7</accession>
<dbReference type="EMBL" id="CAJNOU010004073">
    <property type="protein sequence ID" value="CAF1425420.1"/>
    <property type="molecule type" value="Genomic_DNA"/>
</dbReference>
<organism evidence="1 2">
    <name type="scientific">Rotaria sordida</name>
    <dbReference type="NCBI Taxonomy" id="392033"/>
    <lineage>
        <taxon>Eukaryota</taxon>
        <taxon>Metazoa</taxon>
        <taxon>Spiralia</taxon>
        <taxon>Gnathifera</taxon>
        <taxon>Rotifera</taxon>
        <taxon>Eurotatoria</taxon>
        <taxon>Bdelloidea</taxon>
        <taxon>Philodinida</taxon>
        <taxon>Philodinidae</taxon>
        <taxon>Rotaria</taxon>
    </lineage>
</organism>
<proteinExistence type="predicted"/>
<evidence type="ECO:0000313" key="2">
    <source>
        <dbReference type="Proteomes" id="UP000663889"/>
    </source>
</evidence>
<sequence length="54" mass="6473">YVPLSRVKRLDDILIIRPFEFATLQVKPSTAQIEELKRLDRIAQDTRKRFQFIV</sequence>
<protein>
    <submittedName>
        <fullName evidence="1">Uncharacterized protein</fullName>
    </submittedName>
</protein>
<feature type="non-terminal residue" evidence="1">
    <location>
        <position position="1"/>
    </location>
</feature>
<comment type="caution">
    <text evidence="1">The sequence shown here is derived from an EMBL/GenBank/DDBJ whole genome shotgun (WGS) entry which is preliminary data.</text>
</comment>
<evidence type="ECO:0000313" key="1">
    <source>
        <dbReference type="EMBL" id="CAF1425420.1"/>
    </source>
</evidence>
<reference evidence="1" key="1">
    <citation type="submission" date="2021-02" db="EMBL/GenBank/DDBJ databases">
        <authorList>
            <person name="Nowell W R."/>
        </authorList>
    </citation>
    <scope>NUCLEOTIDE SEQUENCE</scope>
</reference>